<evidence type="ECO:0000313" key="2">
    <source>
        <dbReference type="EMBL" id="PIM51332.1"/>
    </source>
</evidence>
<gene>
    <name evidence="2" type="ORF">CS062_20230</name>
</gene>
<comment type="caution">
    <text evidence="2">The sequence shown here is derived from an EMBL/GenBank/DDBJ whole genome shotgun (WGS) entry which is preliminary data.</text>
</comment>
<accession>A0A2G9C4Q2</accession>
<keyword evidence="3" id="KW-1185">Reference proteome</keyword>
<feature type="compositionally biased region" description="Low complexity" evidence="1">
    <location>
        <begin position="1"/>
        <end position="25"/>
    </location>
</feature>
<dbReference type="RefSeq" id="WP_199174301.1">
    <property type="nucleotide sequence ID" value="NZ_PEOG01000069.1"/>
</dbReference>
<feature type="compositionally biased region" description="Polar residues" evidence="1">
    <location>
        <begin position="26"/>
        <end position="48"/>
    </location>
</feature>
<proteinExistence type="predicted"/>
<sequence>QAAEEQAAAQQASARQAAAQAAEQQISSRTASAPTTVTAQSTSFQPSNARAAVTPTEEKFPEPISLVPNLVYAEADSDQNGVISPAERRAYDVVHPTLGQRPADVPPKRVVDAELREYTAIANNQF</sequence>
<evidence type="ECO:0000256" key="1">
    <source>
        <dbReference type="SAM" id="MobiDB-lite"/>
    </source>
</evidence>
<protein>
    <recommendedName>
        <fullName evidence="4">EF-hand domain-containing protein</fullName>
    </recommendedName>
</protein>
<dbReference type="Proteomes" id="UP000231501">
    <property type="component" value="Unassembled WGS sequence"/>
</dbReference>
<feature type="region of interest" description="Disordered" evidence="1">
    <location>
        <begin position="1"/>
        <end position="60"/>
    </location>
</feature>
<name>A0A2G9C4Q2_9BURK</name>
<evidence type="ECO:0000313" key="3">
    <source>
        <dbReference type="Proteomes" id="UP000231501"/>
    </source>
</evidence>
<dbReference type="EMBL" id="PEOG01000069">
    <property type="protein sequence ID" value="PIM51332.1"/>
    <property type="molecule type" value="Genomic_DNA"/>
</dbReference>
<organism evidence="2 3">
    <name type="scientific">Roseateles chitinivorans</name>
    <dbReference type="NCBI Taxonomy" id="2917965"/>
    <lineage>
        <taxon>Bacteria</taxon>
        <taxon>Pseudomonadati</taxon>
        <taxon>Pseudomonadota</taxon>
        <taxon>Betaproteobacteria</taxon>
        <taxon>Burkholderiales</taxon>
        <taxon>Sphaerotilaceae</taxon>
        <taxon>Roseateles</taxon>
    </lineage>
</organism>
<feature type="non-terminal residue" evidence="2">
    <location>
        <position position="1"/>
    </location>
</feature>
<evidence type="ECO:0008006" key="4">
    <source>
        <dbReference type="Google" id="ProtNLM"/>
    </source>
</evidence>
<dbReference type="AlphaFoldDB" id="A0A2G9C4Q2"/>
<reference evidence="2 3" key="1">
    <citation type="submission" date="2017-11" db="EMBL/GenBank/DDBJ databases">
        <title>Draft genome sequence of Mitsuaria sp. HWN-4.</title>
        <authorList>
            <person name="Gundlapally S.R."/>
        </authorList>
    </citation>
    <scope>NUCLEOTIDE SEQUENCE [LARGE SCALE GENOMIC DNA]</scope>
    <source>
        <strain evidence="2 3">HWN-4</strain>
    </source>
</reference>